<organism evidence="1 2">
    <name type="scientific">Lophiostoma macrostomum CBS 122681</name>
    <dbReference type="NCBI Taxonomy" id="1314788"/>
    <lineage>
        <taxon>Eukaryota</taxon>
        <taxon>Fungi</taxon>
        <taxon>Dikarya</taxon>
        <taxon>Ascomycota</taxon>
        <taxon>Pezizomycotina</taxon>
        <taxon>Dothideomycetes</taxon>
        <taxon>Pleosporomycetidae</taxon>
        <taxon>Pleosporales</taxon>
        <taxon>Lophiostomataceae</taxon>
        <taxon>Lophiostoma</taxon>
    </lineage>
</organism>
<accession>A0A6A6TRA9</accession>
<dbReference type="EMBL" id="MU004289">
    <property type="protein sequence ID" value="KAF2662599.1"/>
    <property type="molecule type" value="Genomic_DNA"/>
</dbReference>
<dbReference type="AlphaFoldDB" id="A0A6A6TRA9"/>
<sequence>MSPIKPDFAPHNGNVAAIVVYIEELGSNPSFADYISIGNKFVLEAKILAQNANQTSLISQSLGAIARYLHLSLLQLVAPTLYRTEVDASPPSGLVRSNLHSVASITTWINYMQNFKLLKQGSQKAQLANAIAHYSSAAQTSKHLELLQPGQSNAHGGALEDRQAQ</sequence>
<dbReference type="Proteomes" id="UP000799324">
    <property type="component" value="Unassembled WGS sequence"/>
</dbReference>
<evidence type="ECO:0000313" key="1">
    <source>
        <dbReference type="EMBL" id="KAF2662599.1"/>
    </source>
</evidence>
<protein>
    <submittedName>
        <fullName evidence="1">Uncharacterized protein</fullName>
    </submittedName>
</protein>
<proteinExistence type="predicted"/>
<name>A0A6A6TRA9_9PLEO</name>
<keyword evidence="2" id="KW-1185">Reference proteome</keyword>
<reference evidence="1" key="1">
    <citation type="journal article" date="2020" name="Stud. Mycol.">
        <title>101 Dothideomycetes genomes: a test case for predicting lifestyles and emergence of pathogens.</title>
        <authorList>
            <person name="Haridas S."/>
            <person name="Albert R."/>
            <person name="Binder M."/>
            <person name="Bloem J."/>
            <person name="Labutti K."/>
            <person name="Salamov A."/>
            <person name="Andreopoulos B."/>
            <person name="Baker S."/>
            <person name="Barry K."/>
            <person name="Bills G."/>
            <person name="Bluhm B."/>
            <person name="Cannon C."/>
            <person name="Castanera R."/>
            <person name="Culley D."/>
            <person name="Daum C."/>
            <person name="Ezra D."/>
            <person name="Gonzalez J."/>
            <person name="Henrissat B."/>
            <person name="Kuo A."/>
            <person name="Liang C."/>
            <person name="Lipzen A."/>
            <person name="Lutzoni F."/>
            <person name="Magnuson J."/>
            <person name="Mondo S."/>
            <person name="Nolan M."/>
            <person name="Ohm R."/>
            <person name="Pangilinan J."/>
            <person name="Park H.-J."/>
            <person name="Ramirez L."/>
            <person name="Alfaro M."/>
            <person name="Sun H."/>
            <person name="Tritt A."/>
            <person name="Yoshinaga Y."/>
            <person name="Zwiers L.-H."/>
            <person name="Turgeon B."/>
            <person name="Goodwin S."/>
            <person name="Spatafora J."/>
            <person name="Crous P."/>
            <person name="Grigoriev I."/>
        </authorList>
    </citation>
    <scope>NUCLEOTIDE SEQUENCE</scope>
    <source>
        <strain evidence="1">CBS 122681</strain>
    </source>
</reference>
<evidence type="ECO:0000313" key="2">
    <source>
        <dbReference type="Proteomes" id="UP000799324"/>
    </source>
</evidence>
<gene>
    <name evidence="1" type="ORF">K491DRAFT_709950</name>
</gene>